<sequence length="289" mass="30939">MTKRNAETFASHESVPPGAVPFFAPSAKRICGRGELRGLVPPSPSDTLAEQRTLSSSSDEMSDACEAGASDPAFVNSAHWLAASAASCSYADRTQATTLHPLPTSQQQLALLGVLTPPSCLDAQRFLEHLADCMLSYQRSSSSCAAGAGAGESLGTALWHAFAELNVVMARHFSELPTSMLRGYHSFTRAPRAQLWERVAASPGAQSGAECYQGLPWHLALMRHLLEHVLGAYPSASCVLYTIEVPQWLRGWCARWGHPGAGPMRVLALFAFDASGSPSPRVLYIPCAE</sequence>
<accession>A0AAD3DZ67</accession>
<evidence type="ECO:0000313" key="3">
    <source>
        <dbReference type="Proteomes" id="UP001054857"/>
    </source>
</evidence>
<evidence type="ECO:0000313" key="2">
    <source>
        <dbReference type="EMBL" id="GFR49313.1"/>
    </source>
</evidence>
<evidence type="ECO:0000256" key="1">
    <source>
        <dbReference type="SAM" id="MobiDB-lite"/>
    </source>
</evidence>
<dbReference type="Proteomes" id="UP001054857">
    <property type="component" value="Unassembled WGS sequence"/>
</dbReference>
<proteinExistence type="predicted"/>
<feature type="region of interest" description="Disordered" evidence="1">
    <location>
        <begin position="39"/>
        <end position="65"/>
    </location>
</feature>
<name>A0AAD3DZ67_9CHLO</name>
<gene>
    <name evidence="2" type="ORF">Agub_g11336</name>
</gene>
<dbReference type="AlphaFoldDB" id="A0AAD3DZ67"/>
<comment type="caution">
    <text evidence="2">The sequence shown here is derived from an EMBL/GenBank/DDBJ whole genome shotgun (WGS) entry which is preliminary data.</text>
</comment>
<organism evidence="2 3">
    <name type="scientific">Astrephomene gubernaculifera</name>
    <dbReference type="NCBI Taxonomy" id="47775"/>
    <lineage>
        <taxon>Eukaryota</taxon>
        <taxon>Viridiplantae</taxon>
        <taxon>Chlorophyta</taxon>
        <taxon>core chlorophytes</taxon>
        <taxon>Chlorophyceae</taxon>
        <taxon>CS clade</taxon>
        <taxon>Chlamydomonadales</taxon>
        <taxon>Astrephomenaceae</taxon>
        <taxon>Astrephomene</taxon>
    </lineage>
</organism>
<dbReference type="EMBL" id="BMAR01000029">
    <property type="protein sequence ID" value="GFR49313.1"/>
    <property type="molecule type" value="Genomic_DNA"/>
</dbReference>
<keyword evidence="3" id="KW-1185">Reference proteome</keyword>
<feature type="compositionally biased region" description="Polar residues" evidence="1">
    <location>
        <begin position="45"/>
        <end position="59"/>
    </location>
</feature>
<protein>
    <submittedName>
        <fullName evidence="2">Uncharacterized protein</fullName>
    </submittedName>
</protein>
<reference evidence="2 3" key="1">
    <citation type="journal article" date="2021" name="Sci. Rep.">
        <title>Genome sequencing of the multicellular alga Astrephomene provides insights into convergent evolution of germ-soma differentiation.</title>
        <authorList>
            <person name="Yamashita S."/>
            <person name="Yamamoto K."/>
            <person name="Matsuzaki R."/>
            <person name="Suzuki S."/>
            <person name="Yamaguchi H."/>
            <person name="Hirooka S."/>
            <person name="Minakuchi Y."/>
            <person name="Miyagishima S."/>
            <person name="Kawachi M."/>
            <person name="Toyoda A."/>
            <person name="Nozaki H."/>
        </authorList>
    </citation>
    <scope>NUCLEOTIDE SEQUENCE [LARGE SCALE GENOMIC DNA]</scope>
    <source>
        <strain evidence="2 3">NIES-4017</strain>
    </source>
</reference>